<keyword evidence="1" id="KW-0812">Transmembrane</keyword>
<feature type="transmembrane region" description="Helical" evidence="1">
    <location>
        <begin position="300"/>
        <end position="323"/>
    </location>
</feature>
<keyword evidence="1" id="KW-1133">Transmembrane helix</keyword>
<accession>A0A1W1C220</accession>
<evidence type="ECO:0000256" key="1">
    <source>
        <dbReference type="SAM" id="Phobius"/>
    </source>
</evidence>
<dbReference type="AlphaFoldDB" id="A0A1W1C220"/>
<reference evidence="2" key="1">
    <citation type="submission" date="2016-10" db="EMBL/GenBank/DDBJ databases">
        <authorList>
            <person name="de Groot N.N."/>
        </authorList>
    </citation>
    <scope>NUCLEOTIDE SEQUENCE</scope>
</reference>
<organism evidence="2">
    <name type="scientific">hydrothermal vent metagenome</name>
    <dbReference type="NCBI Taxonomy" id="652676"/>
    <lineage>
        <taxon>unclassified sequences</taxon>
        <taxon>metagenomes</taxon>
        <taxon>ecological metagenomes</taxon>
    </lineage>
</organism>
<gene>
    <name evidence="2" type="ORF">MNB_SV-9-1651</name>
</gene>
<name>A0A1W1C220_9ZZZZ</name>
<feature type="transmembrane region" description="Helical" evidence="1">
    <location>
        <begin position="228"/>
        <end position="247"/>
    </location>
</feature>
<keyword evidence="1" id="KW-0472">Membrane</keyword>
<evidence type="ECO:0008006" key="3">
    <source>
        <dbReference type="Google" id="ProtNLM"/>
    </source>
</evidence>
<protein>
    <recommendedName>
        <fullName evidence="3">DZANK-type domain-containing protein</fullName>
    </recommendedName>
</protein>
<evidence type="ECO:0000313" key="2">
    <source>
        <dbReference type="EMBL" id="SFV59752.1"/>
    </source>
</evidence>
<sequence length="388" mass="46289">MFYKIKKYLKDYTNTLFIIDQQKLSKGSKYLLFIFIITIFIIIGWGLSWQKHQTESIYNLYGYKCNNLVNMRKPLTFDYFKNSNSYDYKNKFGDSLECKNLKKYYTSFIKSKEYKQSIINLSKLEKKKYNIQSKIKRLKNSYGDMLLEDLSKQDKNLSILPSTSSNVSIDLNQNRKELEDVLRKITYIKTLNNYPEYVKFNNYYQHNKTIIKNNYTSTKRLYDLNQTIQAFGFLIPIWILFYTLYRILLRKNLFILSHLTIHVANISAIYGLFYLLDFIYEIMPKIFLKEIIAIFMKYNLTIFLNIFIILFFITLFGLIIYKIQKDNTTGIKKRKEEINNLSNNRCSECSSKILGSYCQVCGFKHFTMCKKCNQQKLIKANFCQHCGE</sequence>
<proteinExistence type="predicted"/>
<dbReference type="EMBL" id="FPHG01000040">
    <property type="protein sequence ID" value="SFV59752.1"/>
    <property type="molecule type" value="Genomic_DNA"/>
</dbReference>
<feature type="transmembrane region" description="Helical" evidence="1">
    <location>
        <begin position="30"/>
        <end position="49"/>
    </location>
</feature>
<feature type="transmembrane region" description="Helical" evidence="1">
    <location>
        <begin position="259"/>
        <end position="280"/>
    </location>
</feature>